<dbReference type="Proteomes" id="UP000320948">
    <property type="component" value="Unassembled WGS sequence"/>
</dbReference>
<comment type="caution">
    <text evidence="2">The sequence shown here is derived from an EMBL/GenBank/DDBJ whole genome shotgun (WGS) entry which is preliminary data.</text>
</comment>
<dbReference type="Gene3D" id="3.40.50.360">
    <property type="match status" value="1"/>
</dbReference>
<dbReference type="GO" id="GO:0016491">
    <property type="term" value="F:oxidoreductase activity"/>
    <property type="evidence" value="ECO:0007669"/>
    <property type="project" value="InterPro"/>
</dbReference>
<dbReference type="GO" id="GO:0010181">
    <property type="term" value="F:FMN binding"/>
    <property type="evidence" value="ECO:0007669"/>
    <property type="project" value="TreeGrafter"/>
</dbReference>
<name>A0A6N4RBX7_BLAVI</name>
<dbReference type="Pfam" id="PF03358">
    <property type="entry name" value="FMN_red"/>
    <property type="match status" value="1"/>
</dbReference>
<proteinExistence type="predicted"/>
<protein>
    <submittedName>
        <fullName evidence="2">NAD(P)H-dependent oxidoreductase</fullName>
    </submittedName>
</protein>
<dbReference type="SUPFAM" id="SSF52218">
    <property type="entry name" value="Flavoproteins"/>
    <property type="match status" value="1"/>
</dbReference>
<dbReference type="InterPro" id="IPR029039">
    <property type="entry name" value="Flavoprotein-like_sf"/>
</dbReference>
<evidence type="ECO:0000313" key="3">
    <source>
        <dbReference type="Proteomes" id="UP000320948"/>
    </source>
</evidence>
<dbReference type="PANTHER" id="PTHR30543">
    <property type="entry name" value="CHROMATE REDUCTASE"/>
    <property type="match status" value="1"/>
</dbReference>
<feature type="domain" description="NADPH-dependent FMN reductase-like" evidence="1">
    <location>
        <begin position="1"/>
        <end position="151"/>
    </location>
</feature>
<dbReference type="GO" id="GO:0005829">
    <property type="term" value="C:cytosol"/>
    <property type="evidence" value="ECO:0007669"/>
    <property type="project" value="TreeGrafter"/>
</dbReference>
<dbReference type="InterPro" id="IPR005025">
    <property type="entry name" value="FMN_Rdtase-like_dom"/>
</dbReference>
<dbReference type="EMBL" id="VAFM01000001">
    <property type="protein sequence ID" value="TKW61532.1"/>
    <property type="molecule type" value="Genomic_DNA"/>
</dbReference>
<reference evidence="2 3" key="1">
    <citation type="journal article" date="2017" name="Nat. Commun.">
        <title>In situ click chemistry generation of cyclooxygenase-2 inhibitors.</title>
        <authorList>
            <person name="Bhardwaj A."/>
            <person name="Kaur J."/>
            <person name="Wuest M."/>
            <person name="Wuest F."/>
        </authorList>
    </citation>
    <scope>NUCLEOTIDE SEQUENCE [LARGE SCALE GENOMIC DNA]</scope>
    <source>
        <strain evidence="2">S2_018_000_R2_106</strain>
    </source>
</reference>
<dbReference type="AlphaFoldDB" id="A0A6N4RBX7"/>
<accession>A0A6N4RBX7</accession>
<sequence length="209" mass="22704">MKIALISGSHRPTGNSGRIAKHIEGLLQGQGHSTYLLDLATTELPFWDEGLWGAEGLSAKWEKIWNPIKAELESADAFIVVSPEYHGMAPSKLTNFFLLLGNGDSAVAHKPALLVAVSAAVGGAYPISELRAVSTKNNKMVYLPEHLIIRSAGEIFVENVKPEHQASNEYISERLNWLLAMLTDYAEGLKAIRAKGNTKVPAPKFANGM</sequence>
<evidence type="ECO:0000313" key="2">
    <source>
        <dbReference type="EMBL" id="TKW61532.1"/>
    </source>
</evidence>
<dbReference type="InterPro" id="IPR050712">
    <property type="entry name" value="NAD(P)H-dep_reductase"/>
</dbReference>
<gene>
    <name evidence="2" type="ORF">DI628_02605</name>
</gene>
<evidence type="ECO:0000259" key="1">
    <source>
        <dbReference type="Pfam" id="PF03358"/>
    </source>
</evidence>
<dbReference type="PANTHER" id="PTHR30543:SF31">
    <property type="entry name" value="NADPH-DEPENDENT AZOREDUCTASE AZR"/>
    <property type="match status" value="1"/>
</dbReference>
<organism evidence="2 3">
    <name type="scientific">Blastochloris viridis</name>
    <name type="common">Rhodopseudomonas viridis</name>
    <dbReference type="NCBI Taxonomy" id="1079"/>
    <lineage>
        <taxon>Bacteria</taxon>
        <taxon>Pseudomonadati</taxon>
        <taxon>Pseudomonadota</taxon>
        <taxon>Alphaproteobacteria</taxon>
        <taxon>Hyphomicrobiales</taxon>
        <taxon>Blastochloridaceae</taxon>
        <taxon>Blastochloris</taxon>
    </lineage>
</organism>